<gene>
    <name evidence="1" type="ORF">JIP62_02515</name>
</gene>
<accession>A0ABX7BN71</accession>
<keyword evidence="2" id="KW-1185">Reference proteome</keyword>
<dbReference type="RefSeq" id="WP_201103378.1">
    <property type="nucleotide sequence ID" value="NZ_CP067977.1"/>
</dbReference>
<sequence>MSAAALALSFVLIAPAQEPQSHTQAVTCASTFLIGAALLAQAAEANPSDEGTQSAITSIGQLLKRADDDRLAAARREGITIDASGEALNAHLQANMDPARQSWQDAMADCVNRYGAGLFSDT</sequence>
<protein>
    <submittedName>
        <fullName evidence="1">Uncharacterized protein</fullName>
    </submittedName>
</protein>
<dbReference type="EMBL" id="CP067977">
    <property type="protein sequence ID" value="QQQ19024.1"/>
    <property type="molecule type" value="Genomic_DNA"/>
</dbReference>
<dbReference type="Proteomes" id="UP000595448">
    <property type="component" value="Chromosome"/>
</dbReference>
<evidence type="ECO:0000313" key="1">
    <source>
        <dbReference type="EMBL" id="QQQ19024.1"/>
    </source>
</evidence>
<reference evidence="1 2" key="1">
    <citation type="submission" date="2021-01" db="EMBL/GenBank/DDBJ databases">
        <title>Brevundimonas vitis sp. nov., an bacterium isolated from grape (Vitis vinifera).</title>
        <authorList>
            <person name="Jiang L."/>
            <person name="Lee J."/>
        </authorList>
    </citation>
    <scope>NUCLEOTIDE SEQUENCE [LARGE SCALE GENOMIC DNA]</scope>
    <source>
        <strain evidence="1 2">GRTSA-9</strain>
    </source>
</reference>
<organism evidence="1 2">
    <name type="scientific">Brevundimonas vitisensis</name>
    <dbReference type="NCBI Taxonomy" id="2800818"/>
    <lineage>
        <taxon>Bacteria</taxon>
        <taxon>Pseudomonadati</taxon>
        <taxon>Pseudomonadota</taxon>
        <taxon>Alphaproteobacteria</taxon>
        <taxon>Caulobacterales</taxon>
        <taxon>Caulobacteraceae</taxon>
        <taxon>Brevundimonas</taxon>
    </lineage>
</organism>
<evidence type="ECO:0000313" key="2">
    <source>
        <dbReference type="Proteomes" id="UP000595448"/>
    </source>
</evidence>
<proteinExistence type="predicted"/>
<name>A0ABX7BN71_9CAUL</name>